<evidence type="ECO:0000256" key="5">
    <source>
        <dbReference type="ARBA" id="ARBA00023128"/>
    </source>
</evidence>
<dbReference type="GO" id="GO:0140570">
    <property type="term" value="P:extraction of mislocalized protein from mitochondrial outer membrane"/>
    <property type="evidence" value="ECO:0007669"/>
    <property type="project" value="TreeGrafter"/>
</dbReference>
<dbReference type="STRING" id="1160509.A0A3N4I0J7"/>
<keyword evidence="9" id="KW-1185">Reference proteome</keyword>
<evidence type="ECO:0000256" key="6">
    <source>
        <dbReference type="RuleBase" id="RU003651"/>
    </source>
</evidence>
<keyword evidence="3" id="KW-0472">Membrane</keyword>
<organism evidence="8 9">
    <name type="scientific">Ascobolus immersus RN42</name>
    <dbReference type="NCBI Taxonomy" id="1160509"/>
    <lineage>
        <taxon>Eukaryota</taxon>
        <taxon>Fungi</taxon>
        <taxon>Dikarya</taxon>
        <taxon>Ascomycota</taxon>
        <taxon>Pezizomycotina</taxon>
        <taxon>Pezizomycetes</taxon>
        <taxon>Pezizales</taxon>
        <taxon>Ascobolaceae</taxon>
        <taxon>Ascobolus</taxon>
    </lineage>
</organism>
<evidence type="ECO:0000256" key="2">
    <source>
        <dbReference type="ARBA" id="ARBA00022741"/>
    </source>
</evidence>
<feature type="domain" description="AAA+ ATPase" evidence="7">
    <location>
        <begin position="122"/>
        <end position="262"/>
    </location>
</feature>
<dbReference type="InterPro" id="IPR051701">
    <property type="entry name" value="Mito_OM_Translocase_MSP1"/>
</dbReference>
<dbReference type="GO" id="GO:0016887">
    <property type="term" value="F:ATP hydrolysis activity"/>
    <property type="evidence" value="ECO:0007669"/>
    <property type="project" value="InterPro"/>
</dbReference>
<evidence type="ECO:0000313" key="9">
    <source>
        <dbReference type="Proteomes" id="UP000275078"/>
    </source>
</evidence>
<keyword evidence="4 6" id="KW-0067">ATP-binding</keyword>
<keyword evidence="2 6" id="KW-0547">Nucleotide-binding</keyword>
<dbReference type="Gene3D" id="1.10.8.60">
    <property type="match status" value="1"/>
</dbReference>
<dbReference type="EMBL" id="ML119721">
    <property type="protein sequence ID" value="RPA77721.1"/>
    <property type="molecule type" value="Genomic_DNA"/>
</dbReference>
<evidence type="ECO:0000256" key="4">
    <source>
        <dbReference type="ARBA" id="ARBA00022840"/>
    </source>
</evidence>
<dbReference type="FunFam" id="3.40.50.300:FF:000538">
    <property type="entry name" value="ATPase family AAA domain-containing protein 1"/>
    <property type="match status" value="1"/>
</dbReference>
<dbReference type="InterPro" id="IPR003960">
    <property type="entry name" value="ATPase_AAA_CS"/>
</dbReference>
<proteinExistence type="inferred from homology"/>
<dbReference type="OrthoDB" id="10254455at2759"/>
<dbReference type="Pfam" id="PF00004">
    <property type="entry name" value="AAA"/>
    <property type="match status" value="1"/>
</dbReference>
<dbReference type="GO" id="GO:0005741">
    <property type="term" value="C:mitochondrial outer membrane"/>
    <property type="evidence" value="ECO:0007669"/>
    <property type="project" value="UniProtKB-SubCell"/>
</dbReference>
<comment type="subcellular location">
    <subcellularLocation>
        <location evidence="1">Mitochondrion outer membrane</location>
        <topology evidence="1">Single-pass membrane protein</topology>
    </subcellularLocation>
</comment>
<dbReference type="InterPro" id="IPR027417">
    <property type="entry name" value="P-loop_NTPase"/>
</dbReference>
<dbReference type="PANTHER" id="PTHR45644">
    <property type="entry name" value="AAA ATPASE, PUTATIVE (AFU_ORTHOLOGUE AFUA_2G12920)-RELATED-RELATED"/>
    <property type="match status" value="1"/>
</dbReference>
<dbReference type="Pfam" id="PF17862">
    <property type="entry name" value="AAA_lid_3"/>
    <property type="match status" value="1"/>
</dbReference>
<gene>
    <name evidence="8" type="ORF">BJ508DRAFT_416883</name>
</gene>
<accession>A0A3N4I0J7</accession>
<dbReference type="SMART" id="SM00382">
    <property type="entry name" value="AAA"/>
    <property type="match status" value="1"/>
</dbReference>
<dbReference type="PANTHER" id="PTHR45644:SF3">
    <property type="entry name" value="FI08533P-RELATED"/>
    <property type="match status" value="1"/>
</dbReference>
<keyword evidence="3" id="KW-1000">Mitochondrion outer membrane</keyword>
<sequence>MSGRGKGRFLMDVLALATAQITAYYLIRYLIRSVDPDHKTRATLDRQSSAVLSRLTSHDLSAETLTRFEKTILTEVVAPEDIAVSFADVGGLDHIIEDLRESVIFPLTQPHFFSANRSLLSAPKGVLLYGPPGCGKTMLAKALAKESRACFINLHISTLTEKYYGDSNKIVAAVFSLARKLQPCIIFIDEIDAVLRQRRSDDHEASHMVKAEFMTLWDGLLSSSADGVPEQIMVLGATNRLADIDEAILRRMPKKFAINLPDRVSRRRILSLILSETKLSPTFSMDKLVEETAGLSGSDLKECCREAAMAPVKEYLRQTRAAGVDVEELKAENLRGLENGDFWKVPGGVRRKTRQELDLLQVKEFLEQQLERVDDYDDLGEMKRLPEAEAVE</sequence>
<dbReference type="GO" id="GO:0140567">
    <property type="term" value="F:membrane protein dislocase activity"/>
    <property type="evidence" value="ECO:0007669"/>
    <property type="project" value="UniProtKB-ARBA"/>
</dbReference>
<name>A0A3N4I0J7_ASCIM</name>
<dbReference type="InterPro" id="IPR003593">
    <property type="entry name" value="AAA+_ATPase"/>
</dbReference>
<dbReference type="Proteomes" id="UP000275078">
    <property type="component" value="Unassembled WGS sequence"/>
</dbReference>
<dbReference type="GO" id="GO:0005524">
    <property type="term" value="F:ATP binding"/>
    <property type="evidence" value="ECO:0007669"/>
    <property type="project" value="UniProtKB-KW"/>
</dbReference>
<evidence type="ECO:0000256" key="3">
    <source>
        <dbReference type="ARBA" id="ARBA00022787"/>
    </source>
</evidence>
<dbReference type="AlphaFoldDB" id="A0A3N4I0J7"/>
<protein>
    <submittedName>
        <fullName evidence="8">ATPase family AAA domain-containing protein 1</fullName>
    </submittedName>
</protein>
<evidence type="ECO:0000256" key="1">
    <source>
        <dbReference type="ARBA" id="ARBA00004572"/>
    </source>
</evidence>
<dbReference type="InterPro" id="IPR041569">
    <property type="entry name" value="AAA_lid_3"/>
</dbReference>
<keyword evidence="5" id="KW-0496">Mitochondrion</keyword>
<reference evidence="8 9" key="1">
    <citation type="journal article" date="2018" name="Nat. Ecol. Evol.">
        <title>Pezizomycetes genomes reveal the molecular basis of ectomycorrhizal truffle lifestyle.</title>
        <authorList>
            <person name="Murat C."/>
            <person name="Payen T."/>
            <person name="Noel B."/>
            <person name="Kuo A."/>
            <person name="Morin E."/>
            <person name="Chen J."/>
            <person name="Kohler A."/>
            <person name="Krizsan K."/>
            <person name="Balestrini R."/>
            <person name="Da Silva C."/>
            <person name="Montanini B."/>
            <person name="Hainaut M."/>
            <person name="Levati E."/>
            <person name="Barry K.W."/>
            <person name="Belfiori B."/>
            <person name="Cichocki N."/>
            <person name="Clum A."/>
            <person name="Dockter R.B."/>
            <person name="Fauchery L."/>
            <person name="Guy J."/>
            <person name="Iotti M."/>
            <person name="Le Tacon F."/>
            <person name="Lindquist E.A."/>
            <person name="Lipzen A."/>
            <person name="Malagnac F."/>
            <person name="Mello A."/>
            <person name="Molinier V."/>
            <person name="Miyauchi S."/>
            <person name="Poulain J."/>
            <person name="Riccioni C."/>
            <person name="Rubini A."/>
            <person name="Sitrit Y."/>
            <person name="Splivallo R."/>
            <person name="Traeger S."/>
            <person name="Wang M."/>
            <person name="Zifcakova L."/>
            <person name="Wipf D."/>
            <person name="Zambonelli A."/>
            <person name="Paolocci F."/>
            <person name="Nowrousian M."/>
            <person name="Ottonello S."/>
            <person name="Baldrian P."/>
            <person name="Spatafora J.W."/>
            <person name="Henrissat B."/>
            <person name="Nagy L.G."/>
            <person name="Aury J.M."/>
            <person name="Wincker P."/>
            <person name="Grigoriev I.V."/>
            <person name="Bonfante P."/>
            <person name="Martin F.M."/>
        </authorList>
    </citation>
    <scope>NUCLEOTIDE SEQUENCE [LARGE SCALE GENOMIC DNA]</scope>
    <source>
        <strain evidence="8 9">RN42</strain>
    </source>
</reference>
<evidence type="ECO:0000313" key="8">
    <source>
        <dbReference type="EMBL" id="RPA77721.1"/>
    </source>
</evidence>
<evidence type="ECO:0000259" key="7">
    <source>
        <dbReference type="SMART" id="SM00382"/>
    </source>
</evidence>
<dbReference type="Gene3D" id="3.40.50.300">
    <property type="entry name" value="P-loop containing nucleotide triphosphate hydrolases"/>
    <property type="match status" value="1"/>
</dbReference>
<dbReference type="PROSITE" id="PS00674">
    <property type="entry name" value="AAA"/>
    <property type="match status" value="1"/>
</dbReference>
<dbReference type="InterPro" id="IPR003959">
    <property type="entry name" value="ATPase_AAA_core"/>
</dbReference>
<dbReference type="SUPFAM" id="SSF52540">
    <property type="entry name" value="P-loop containing nucleoside triphosphate hydrolases"/>
    <property type="match status" value="1"/>
</dbReference>
<comment type="similarity">
    <text evidence="6">Belongs to the AAA ATPase family.</text>
</comment>